<dbReference type="AlphaFoldDB" id="A0A9P4PHU1"/>
<accession>A0A9P4PHU1</accession>
<keyword evidence="2" id="KW-1185">Reference proteome</keyword>
<dbReference type="PANTHER" id="PTHR46411">
    <property type="entry name" value="FAMILY ATPASE, PUTATIVE-RELATED"/>
    <property type="match status" value="1"/>
</dbReference>
<name>A0A9P4PHU1_9PLEO</name>
<dbReference type="EMBL" id="MU001501">
    <property type="protein sequence ID" value="KAF2444257.1"/>
    <property type="molecule type" value="Genomic_DNA"/>
</dbReference>
<gene>
    <name evidence="1" type="ORF">P171DRAFT_432316</name>
</gene>
<dbReference type="Proteomes" id="UP000799764">
    <property type="component" value="Unassembled WGS sequence"/>
</dbReference>
<comment type="caution">
    <text evidence="1">The sequence shown here is derived from an EMBL/GenBank/DDBJ whole genome shotgun (WGS) entry which is preliminary data.</text>
</comment>
<reference evidence="1" key="1">
    <citation type="journal article" date="2020" name="Stud. Mycol.">
        <title>101 Dothideomycetes genomes: a test case for predicting lifestyles and emergence of pathogens.</title>
        <authorList>
            <person name="Haridas S."/>
            <person name="Albert R."/>
            <person name="Binder M."/>
            <person name="Bloem J."/>
            <person name="Labutti K."/>
            <person name="Salamov A."/>
            <person name="Andreopoulos B."/>
            <person name="Baker S."/>
            <person name="Barry K."/>
            <person name="Bills G."/>
            <person name="Bluhm B."/>
            <person name="Cannon C."/>
            <person name="Castanera R."/>
            <person name="Culley D."/>
            <person name="Daum C."/>
            <person name="Ezra D."/>
            <person name="Gonzalez J."/>
            <person name="Henrissat B."/>
            <person name="Kuo A."/>
            <person name="Liang C."/>
            <person name="Lipzen A."/>
            <person name="Lutzoni F."/>
            <person name="Magnuson J."/>
            <person name="Mondo S."/>
            <person name="Nolan M."/>
            <person name="Ohm R."/>
            <person name="Pangilinan J."/>
            <person name="Park H.-J."/>
            <person name="Ramirez L."/>
            <person name="Alfaro M."/>
            <person name="Sun H."/>
            <person name="Tritt A."/>
            <person name="Yoshinaga Y."/>
            <person name="Zwiers L.-H."/>
            <person name="Turgeon B."/>
            <person name="Goodwin S."/>
            <person name="Spatafora J."/>
            <person name="Crous P."/>
            <person name="Grigoriev I."/>
        </authorList>
    </citation>
    <scope>NUCLEOTIDE SEQUENCE</scope>
    <source>
        <strain evidence="1">CBS 690.94</strain>
    </source>
</reference>
<organism evidence="1 2">
    <name type="scientific">Karstenula rhodostoma CBS 690.94</name>
    <dbReference type="NCBI Taxonomy" id="1392251"/>
    <lineage>
        <taxon>Eukaryota</taxon>
        <taxon>Fungi</taxon>
        <taxon>Dikarya</taxon>
        <taxon>Ascomycota</taxon>
        <taxon>Pezizomycotina</taxon>
        <taxon>Dothideomycetes</taxon>
        <taxon>Pleosporomycetidae</taxon>
        <taxon>Pleosporales</taxon>
        <taxon>Massarineae</taxon>
        <taxon>Didymosphaeriaceae</taxon>
        <taxon>Karstenula</taxon>
    </lineage>
</organism>
<dbReference type="OrthoDB" id="10042665at2759"/>
<evidence type="ECO:0000313" key="2">
    <source>
        <dbReference type="Proteomes" id="UP000799764"/>
    </source>
</evidence>
<sequence length="147" mass="16502">MVENWSKTGASSSRVRRLPRGALHALPRANKLVSIFLHVLEYFLPHRKPLLVPRPSQESISRSYPALTASSRRSIWAIFLVGLDVPQEWGESDVDELATVELNGMQIKNVLKSAALPSARRKKSLGRRFVDTVLAIERRRPGLHEGS</sequence>
<dbReference type="PANTHER" id="PTHR46411:SF3">
    <property type="entry name" value="AAA+ ATPASE DOMAIN-CONTAINING PROTEIN"/>
    <property type="match status" value="1"/>
</dbReference>
<protein>
    <submittedName>
        <fullName evidence="1">Uncharacterized protein</fullName>
    </submittedName>
</protein>
<proteinExistence type="predicted"/>
<evidence type="ECO:0000313" key="1">
    <source>
        <dbReference type="EMBL" id="KAF2444257.1"/>
    </source>
</evidence>